<dbReference type="PRINTS" id="PR01995">
    <property type="entry name" value="UPF0595"/>
</dbReference>
<name>A0A8V0ZT39_CHICK</name>
<feature type="domain" description="Cysteine-rich DPF motif" evidence="3">
    <location>
        <begin position="75"/>
        <end position="167"/>
    </location>
</feature>
<protein>
    <recommendedName>
        <fullName evidence="2">Cysteine-rich DPF motif domain-containing protein 1</fullName>
    </recommendedName>
</protein>
<reference evidence="4" key="2">
    <citation type="submission" date="2025-08" db="UniProtKB">
        <authorList>
            <consortium name="Ensembl"/>
        </authorList>
    </citation>
    <scope>IDENTIFICATION</scope>
    <source>
        <strain evidence="4">broiler</strain>
    </source>
</reference>
<accession>A0A8V0ZT39</accession>
<dbReference type="AlphaFoldDB" id="A0A8V0ZT39"/>
<evidence type="ECO:0000313" key="4">
    <source>
        <dbReference type="Ensembl" id="ENSGALP00010033998.1"/>
    </source>
</evidence>
<dbReference type="Proteomes" id="UP000000539">
    <property type="component" value="Chromosome 1"/>
</dbReference>
<organism evidence="4 5">
    <name type="scientific">Gallus gallus</name>
    <name type="common">Chicken</name>
    <dbReference type="NCBI Taxonomy" id="9031"/>
    <lineage>
        <taxon>Eukaryota</taxon>
        <taxon>Metazoa</taxon>
        <taxon>Chordata</taxon>
        <taxon>Craniata</taxon>
        <taxon>Vertebrata</taxon>
        <taxon>Euteleostomi</taxon>
        <taxon>Archelosauria</taxon>
        <taxon>Archosauria</taxon>
        <taxon>Dinosauria</taxon>
        <taxon>Saurischia</taxon>
        <taxon>Theropoda</taxon>
        <taxon>Coelurosauria</taxon>
        <taxon>Aves</taxon>
        <taxon>Neognathae</taxon>
        <taxon>Galloanserae</taxon>
        <taxon>Galliformes</taxon>
        <taxon>Phasianidae</taxon>
        <taxon>Phasianinae</taxon>
        <taxon>Gallus</taxon>
    </lineage>
</organism>
<keyword evidence="5" id="KW-1185">Reference proteome</keyword>
<dbReference type="PANTHER" id="PTHR31849:SF1">
    <property type="entry name" value="CYSTEINE-RICH DPF MOTIF DOMAIN-CONTAINING PROTEIN 1"/>
    <property type="match status" value="1"/>
</dbReference>
<dbReference type="PANTHER" id="PTHR31849">
    <property type="entry name" value="CYSTEINE-RICH PDF MOTIF DOMAIN-CONTAINING PROTEIN 1"/>
    <property type="match status" value="1"/>
</dbReference>
<dbReference type="GeneTree" id="ENSGT00390000007925"/>
<proteinExistence type="inferred from homology"/>
<evidence type="ECO:0000256" key="1">
    <source>
        <dbReference type="ARBA" id="ARBA00007917"/>
    </source>
</evidence>
<dbReference type="InterPro" id="IPR042426">
    <property type="entry name" value="CDPF1"/>
</dbReference>
<dbReference type="Pfam" id="PF10170">
    <property type="entry name" value="C6_DPF"/>
    <property type="match status" value="1"/>
</dbReference>
<reference evidence="4" key="3">
    <citation type="submission" date="2025-09" db="UniProtKB">
        <authorList>
            <consortium name="Ensembl"/>
        </authorList>
    </citation>
    <scope>IDENTIFICATION</scope>
    <source>
        <strain evidence="4">broiler</strain>
    </source>
</reference>
<evidence type="ECO:0000259" key="3">
    <source>
        <dbReference type="Pfam" id="PF10170"/>
    </source>
</evidence>
<dbReference type="Ensembl" id="ENSGALT00010056180.1">
    <property type="protein sequence ID" value="ENSGALP00010033998.1"/>
    <property type="gene ID" value="ENSGALG00010023068.1"/>
</dbReference>
<comment type="similarity">
    <text evidence="1">Belongs to the CDPF1 family.</text>
</comment>
<dbReference type="InterPro" id="IPR018785">
    <property type="entry name" value="CDPF1_dom"/>
</dbReference>
<reference evidence="4" key="1">
    <citation type="submission" date="2020-11" db="EMBL/GenBank/DDBJ databases">
        <title>Gallus gallus (Chicken) genome, bGalGal1, GRCg7b, maternal haplotype autosomes + Z &amp; W.</title>
        <authorList>
            <person name="Warren W."/>
            <person name="Formenti G."/>
            <person name="Fedrigo O."/>
            <person name="Haase B."/>
            <person name="Mountcastle J."/>
            <person name="Balacco J."/>
            <person name="Tracey A."/>
            <person name="Schneider V."/>
            <person name="Okimoto R."/>
            <person name="Cheng H."/>
            <person name="Hawken R."/>
            <person name="Howe K."/>
            <person name="Jarvis E.D."/>
        </authorList>
    </citation>
    <scope>NUCLEOTIDE SEQUENCE [LARGE SCALE GENOMIC DNA]</scope>
    <source>
        <strain evidence="4">Broiler</strain>
    </source>
</reference>
<evidence type="ECO:0000256" key="2">
    <source>
        <dbReference type="ARBA" id="ARBA00014801"/>
    </source>
</evidence>
<sequence length="186" mass="21344">MSSWHQWKTMIYAGNLEPCGDEKDCFHIIESQNSRGWKGSLEIVESNPLPKQAPYNMLHSLKMDSSKEPEPTGEFKCQLCGLTAPYTYYGQKPPNTHSIVILEDSYVMKDPFTPDKEKFLILGSLCSLCRRTVCVGAECSLFYTKRFCLPCVNENLQAFPLEIQEDMDKRKPQSKCLTRKKKDSRT</sequence>
<evidence type="ECO:0000313" key="5">
    <source>
        <dbReference type="Proteomes" id="UP000000539"/>
    </source>
</evidence>